<comment type="subcellular location">
    <subcellularLocation>
        <location evidence="1">Secreted</location>
    </subcellularLocation>
</comment>
<evidence type="ECO:0000256" key="7">
    <source>
        <dbReference type="ARBA" id="ARBA00023157"/>
    </source>
</evidence>
<dbReference type="FunFam" id="3.10.450.10:FF:000003">
    <property type="entry name" value="Cathelicidin antimicrobial peptide"/>
    <property type="match status" value="1"/>
</dbReference>
<evidence type="ECO:0000256" key="3">
    <source>
        <dbReference type="ARBA" id="ARBA00022525"/>
    </source>
</evidence>
<accession>A0A7J7UIG0</accession>
<dbReference type="GO" id="GO:0061844">
    <property type="term" value="P:antimicrobial humoral immune response mediated by antimicrobial peptide"/>
    <property type="evidence" value="ECO:0007669"/>
    <property type="project" value="TreeGrafter"/>
</dbReference>
<reference evidence="9 10" key="1">
    <citation type="journal article" date="2020" name="Nature">
        <title>Six reference-quality genomes reveal evolution of bat adaptations.</title>
        <authorList>
            <person name="Jebb D."/>
            <person name="Huang Z."/>
            <person name="Pippel M."/>
            <person name="Hughes G.M."/>
            <person name="Lavrichenko K."/>
            <person name="Devanna P."/>
            <person name="Winkler S."/>
            <person name="Jermiin L.S."/>
            <person name="Skirmuntt E.C."/>
            <person name="Katzourakis A."/>
            <person name="Burkitt-Gray L."/>
            <person name="Ray D.A."/>
            <person name="Sullivan K.A.M."/>
            <person name="Roscito J.G."/>
            <person name="Kirilenko B.M."/>
            <person name="Davalos L.M."/>
            <person name="Corthals A.P."/>
            <person name="Power M.L."/>
            <person name="Jones G."/>
            <person name="Ransome R.D."/>
            <person name="Dechmann D.K.N."/>
            <person name="Locatelli A.G."/>
            <person name="Puechmaille S.J."/>
            <person name="Fedrigo O."/>
            <person name="Jarvis E.D."/>
            <person name="Hiller M."/>
            <person name="Vernes S.C."/>
            <person name="Myers E.W."/>
            <person name="Teeling E.C."/>
        </authorList>
    </citation>
    <scope>NUCLEOTIDE SEQUENCE [LARGE SCALE GENOMIC DNA]</scope>
    <source>
        <strain evidence="9">MRhiFer1</strain>
        <tissue evidence="9">Lung</tissue>
    </source>
</reference>
<dbReference type="Pfam" id="PF12153">
    <property type="entry name" value="CAP18_C"/>
    <property type="match status" value="1"/>
</dbReference>
<gene>
    <name evidence="9" type="ORF">mRhiFer1_002064</name>
</gene>
<evidence type="ECO:0000256" key="1">
    <source>
        <dbReference type="ARBA" id="ARBA00004613"/>
    </source>
</evidence>
<dbReference type="GO" id="GO:0001530">
    <property type="term" value="F:lipopolysaccharide binding"/>
    <property type="evidence" value="ECO:0007669"/>
    <property type="project" value="TreeGrafter"/>
</dbReference>
<evidence type="ECO:0000313" key="9">
    <source>
        <dbReference type="EMBL" id="KAF6312594.1"/>
    </source>
</evidence>
<sequence>MRQQQGLKQAPAHTLAGGQWWAGQEGTWLGIKEGPAGWEEADLGTMETQGGSPSLRRWSLLLLLLGLAMPPATAQALTYREAVLRAVDGFNQQSSEASLYRLLELDQQPHGDGNPNIPQPVSFTVKETVCPRSTQQPTEQCDFKEKGLVKQCVGTVTLDQVDGYFDISCEELRNVKLGGRLREIIRKGGRKIGQGLENIGKRIKDFFSNVQPREES</sequence>
<evidence type="ECO:0000256" key="4">
    <source>
        <dbReference type="ARBA" id="ARBA00022529"/>
    </source>
</evidence>
<dbReference type="Gene3D" id="3.10.450.10">
    <property type="match status" value="1"/>
</dbReference>
<dbReference type="PANTHER" id="PTHR10206">
    <property type="entry name" value="CATHELICIDIN"/>
    <property type="match status" value="1"/>
</dbReference>
<evidence type="ECO:0000313" key="10">
    <source>
        <dbReference type="Proteomes" id="UP000585614"/>
    </source>
</evidence>
<evidence type="ECO:0000256" key="6">
    <source>
        <dbReference type="ARBA" id="ARBA00023022"/>
    </source>
</evidence>
<proteinExistence type="inferred from homology"/>
<keyword evidence="4" id="KW-0929">Antimicrobial</keyword>
<dbReference type="Proteomes" id="UP000585614">
    <property type="component" value="Unassembled WGS sequence"/>
</dbReference>
<dbReference type="PANTHER" id="PTHR10206:SF2">
    <property type="entry name" value="CATHELICIDIN ANTIMICROBIAL PEPTIDE"/>
    <property type="match status" value="1"/>
</dbReference>
<evidence type="ECO:0000256" key="5">
    <source>
        <dbReference type="ARBA" id="ARBA00022729"/>
    </source>
</evidence>
<dbReference type="Pfam" id="PF00666">
    <property type="entry name" value="Cathelicidins"/>
    <property type="match status" value="1"/>
</dbReference>
<dbReference type="GO" id="GO:0005615">
    <property type="term" value="C:extracellular space"/>
    <property type="evidence" value="ECO:0007669"/>
    <property type="project" value="TreeGrafter"/>
</dbReference>
<dbReference type="InterPro" id="IPR022746">
    <property type="entry name" value="Cathlecidin_C"/>
</dbReference>
<dbReference type="PROSITE" id="PS00947">
    <property type="entry name" value="CATHELICIDINS_2"/>
    <property type="match status" value="1"/>
</dbReference>
<comment type="similarity">
    <text evidence="2">Belongs to the cathelicidin family.</text>
</comment>
<feature type="domain" description="Cathelicidin antimicrobial peptide C-terminal" evidence="8">
    <location>
        <begin position="182"/>
        <end position="209"/>
    </location>
</feature>
<dbReference type="InterPro" id="IPR001894">
    <property type="entry name" value="Cathelicidin-like"/>
</dbReference>
<keyword evidence="3" id="KW-0964">Secreted</keyword>
<name>A0A7J7UIG0_RHIFE</name>
<dbReference type="GO" id="GO:0045087">
    <property type="term" value="P:innate immune response"/>
    <property type="evidence" value="ECO:0007669"/>
    <property type="project" value="TreeGrafter"/>
</dbReference>
<keyword evidence="5" id="KW-0732">Signal</keyword>
<keyword evidence="6" id="KW-0044">Antibiotic</keyword>
<dbReference type="PROSITE" id="PS00946">
    <property type="entry name" value="CATHELICIDINS_1"/>
    <property type="match status" value="1"/>
</dbReference>
<dbReference type="InterPro" id="IPR018216">
    <property type="entry name" value="Cathelicidin_CS"/>
</dbReference>
<evidence type="ECO:0000256" key="2">
    <source>
        <dbReference type="ARBA" id="ARBA00005320"/>
    </source>
</evidence>
<dbReference type="GO" id="GO:0050830">
    <property type="term" value="P:defense response to Gram-positive bacterium"/>
    <property type="evidence" value="ECO:0007669"/>
    <property type="project" value="TreeGrafter"/>
</dbReference>
<protein>
    <submittedName>
        <fullName evidence="9">Cathelicidin antimicrobial peptide</fullName>
    </submittedName>
</protein>
<dbReference type="SUPFAM" id="SSF54403">
    <property type="entry name" value="Cystatin/monellin"/>
    <property type="match status" value="1"/>
</dbReference>
<comment type="caution">
    <text evidence="9">The sequence shown here is derived from an EMBL/GenBank/DDBJ whole genome shotgun (WGS) entry which is preliminary data.</text>
</comment>
<dbReference type="AlphaFoldDB" id="A0A7J7UIG0"/>
<evidence type="ECO:0000259" key="8">
    <source>
        <dbReference type="Pfam" id="PF12153"/>
    </source>
</evidence>
<organism evidence="9 10">
    <name type="scientific">Rhinolophus ferrumequinum</name>
    <name type="common">Greater horseshoe bat</name>
    <dbReference type="NCBI Taxonomy" id="59479"/>
    <lineage>
        <taxon>Eukaryota</taxon>
        <taxon>Metazoa</taxon>
        <taxon>Chordata</taxon>
        <taxon>Craniata</taxon>
        <taxon>Vertebrata</taxon>
        <taxon>Euteleostomi</taxon>
        <taxon>Mammalia</taxon>
        <taxon>Eutheria</taxon>
        <taxon>Laurasiatheria</taxon>
        <taxon>Chiroptera</taxon>
        <taxon>Yinpterochiroptera</taxon>
        <taxon>Rhinolophoidea</taxon>
        <taxon>Rhinolophidae</taxon>
        <taxon>Rhinolophinae</taxon>
        <taxon>Rhinolophus</taxon>
    </lineage>
</organism>
<dbReference type="InterPro" id="IPR046350">
    <property type="entry name" value="Cystatin_sf"/>
</dbReference>
<dbReference type="EMBL" id="JACAGC010000016">
    <property type="protein sequence ID" value="KAF6312594.1"/>
    <property type="molecule type" value="Genomic_DNA"/>
</dbReference>
<dbReference type="GO" id="GO:0050829">
    <property type="term" value="P:defense response to Gram-negative bacterium"/>
    <property type="evidence" value="ECO:0007669"/>
    <property type="project" value="TreeGrafter"/>
</dbReference>
<keyword evidence="7" id="KW-1015">Disulfide bond</keyword>